<organism evidence="2 3">
    <name type="scientific">Cupriavidus pampae</name>
    <dbReference type="NCBI Taxonomy" id="659251"/>
    <lineage>
        <taxon>Bacteria</taxon>
        <taxon>Pseudomonadati</taxon>
        <taxon>Pseudomonadota</taxon>
        <taxon>Betaproteobacteria</taxon>
        <taxon>Burkholderiales</taxon>
        <taxon>Burkholderiaceae</taxon>
        <taxon>Cupriavidus</taxon>
    </lineage>
</organism>
<evidence type="ECO:0000313" key="2">
    <source>
        <dbReference type="EMBL" id="CAG9177866.1"/>
    </source>
</evidence>
<reference evidence="2 3" key="1">
    <citation type="submission" date="2021-08" db="EMBL/GenBank/DDBJ databases">
        <authorList>
            <person name="Peeters C."/>
        </authorList>
    </citation>
    <scope>NUCLEOTIDE SEQUENCE [LARGE SCALE GENOMIC DNA]</scope>
    <source>
        <strain evidence="2 3">LMG 32289</strain>
    </source>
</reference>
<comment type="caution">
    <text evidence="2">The sequence shown here is derived from an EMBL/GenBank/DDBJ whole genome shotgun (WGS) entry which is preliminary data.</text>
</comment>
<name>A0ABM8XCZ8_9BURK</name>
<evidence type="ECO:0000259" key="1">
    <source>
        <dbReference type="Pfam" id="PF21821"/>
    </source>
</evidence>
<proteinExistence type="predicted"/>
<keyword evidence="3" id="KW-1185">Reference proteome</keyword>
<dbReference type="EMBL" id="CAJZAG010000007">
    <property type="protein sequence ID" value="CAG9177866.1"/>
    <property type="molecule type" value="Genomic_DNA"/>
</dbReference>
<dbReference type="Pfam" id="PF21821">
    <property type="entry name" value="Dit_like"/>
    <property type="match status" value="1"/>
</dbReference>
<dbReference type="InterPro" id="IPR048494">
    <property type="entry name" value="Dit-like_N"/>
</dbReference>
<accession>A0ABM8XCZ8</accession>
<dbReference type="Proteomes" id="UP000706525">
    <property type="component" value="Unassembled WGS sequence"/>
</dbReference>
<protein>
    <recommendedName>
        <fullName evidence="1">Dit-like phage tail protein N-terminal domain-containing protein</fullName>
    </recommendedName>
</protein>
<evidence type="ECO:0000313" key="3">
    <source>
        <dbReference type="Proteomes" id="UP000706525"/>
    </source>
</evidence>
<feature type="domain" description="Dit-like phage tail protein N-terminal" evidence="1">
    <location>
        <begin position="18"/>
        <end position="149"/>
    </location>
</feature>
<sequence length="187" mass="20519">MIFLKSKRIDAIEIGVELEETHLDELQITEHPVEKGAEINDHAYKRQPELTLKCGWSNSQIKALAGALESIFEGGALPSADYVSTVYSQLLALQETRRPFDVVTSLRIYRDMLFKSLSVTKDQKTGAALYITATLKQIRIVQTQATTLPTRQDQADPQSTAETLTAGVKAALPAIPVPGGAIPSELW</sequence>
<gene>
    <name evidence="2" type="ORF">LMG32289_03931</name>
</gene>